<keyword evidence="1" id="KW-0547">Nucleotide-binding</keyword>
<protein>
    <submittedName>
        <fullName evidence="3">Hsp70 chaperone protein</fullName>
    </submittedName>
</protein>
<dbReference type="Pfam" id="PF00012">
    <property type="entry name" value="HSP70"/>
    <property type="match status" value="1"/>
</dbReference>
<dbReference type="GO" id="GO:0005524">
    <property type="term" value="F:ATP binding"/>
    <property type="evidence" value="ECO:0007669"/>
    <property type="project" value="UniProtKB-KW"/>
</dbReference>
<name>A0A8H6CYT2_9HYPO</name>
<dbReference type="PANTHER" id="PTHR14187">
    <property type="entry name" value="ALPHA KINASE/ELONGATION FACTOR 2 KINASE"/>
    <property type="match status" value="1"/>
</dbReference>
<dbReference type="PRINTS" id="PR00301">
    <property type="entry name" value="HEATSHOCK70"/>
</dbReference>
<dbReference type="InterPro" id="IPR013126">
    <property type="entry name" value="Hsp_70_fam"/>
</dbReference>
<evidence type="ECO:0000256" key="1">
    <source>
        <dbReference type="ARBA" id="ARBA00022741"/>
    </source>
</evidence>
<accession>A0A8H6CYT2</accession>
<evidence type="ECO:0000256" key="2">
    <source>
        <dbReference type="ARBA" id="ARBA00022840"/>
    </source>
</evidence>
<dbReference type="GO" id="GO:0140662">
    <property type="term" value="F:ATP-dependent protein folding chaperone"/>
    <property type="evidence" value="ECO:0007669"/>
    <property type="project" value="InterPro"/>
</dbReference>
<organism evidence="3 4">
    <name type="scientific">Fusarium globosum</name>
    <dbReference type="NCBI Taxonomy" id="78864"/>
    <lineage>
        <taxon>Eukaryota</taxon>
        <taxon>Fungi</taxon>
        <taxon>Dikarya</taxon>
        <taxon>Ascomycota</taxon>
        <taxon>Pezizomycotina</taxon>
        <taxon>Sordariomycetes</taxon>
        <taxon>Hypocreomycetidae</taxon>
        <taxon>Hypocreales</taxon>
        <taxon>Nectriaceae</taxon>
        <taxon>Fusarium</taxon>
        <taxon>Fusarium fujikuroi species complex</taxon>
    </lineage>
</organism>
<dbReference type="EMBL" id="JAAQPF010000783">
    <property type="protein sequence ID" value="KAF5697035.1"/>
    <property type="molecule type" value="Genomic_DNA"/>
</dbReference>
<gene>
    <name evidence="3" type="ORF">FGLOB1_13067</name>
</gene>
<dbReference type="PANTHER" id="PTHR14187:SF5">
    <property type="entry name" value="HEAT SHOCK 70 KDA PROTEIN 12A"/>
    <property type="match status" value="1"/>
</dbReference>
<dbReference type="InterPro" id="IPR043129">
    <property type="entry name" value="ATPase_NBD"/>
</dbReference>
<dbReference type="SUPFAM" id="SSF53067">
    <property type="entry name" value="Actin-like ATPase domain"/>
    <property type="match status" value="2"/>
</dbReference>
<reference evidence="3 4" key="1">
    <citation type="submission" date="2020-05" db="EMBL/GenBank/DDBJ databases">
        <title>Identification and distribution of gene clusters putatively required for synthesis of sphingolipid metabolism inhibitors in phylogenetically diverse species of the filamentous fungus Fusarium.</title>
        <authorList>
            <person name="Kim H.-S."/>
            <person name="Busman M."/>
            <person name="Brown D.W."/>
            <person name="Divon H."/>
            <person name="Uhlig S."/>
            <person name="Proctor R.H."/>
        </authorList>
    </citation>
    <scope>NUCLEOTIDE SEQUENCE [LARGE SCALE GENOMIC DNA]</scope>
    <source>
        <strain evidence="3 4">NRRL 26131</strain>
    </source>
</reference>
<sequence length="562" mass="63592">MTTNEPVDDFIIIGIDFGTTYSGVAWAYSREPEEIELVTSWESEFNNCSDVDKAPTQLLYDDKKGTSWGYSIPASEDALKWFKLLLLDSDDVPIMVSKSSQMRCAQKLLDKMKKDPVEVIACYLRKIWNHAIDSIQRAVGAELLQKSPFHVVITLPAIWPPYAQQRMKQAAKTSGILDARSCGETKLRFISEPEAAALATIKDLSKRSTMKIGDTMVICDAGGGTVDLISYQIESTSPFVVKECVKGDGGLCGGVFLDEQFLELIKRKLTPGSWDSVTSAEEKKFLNECWEHGIKSQFSNQNRDWVVDLPDSCNATSSSGKLKRRKTLELSSSDILSAYTPIVDRIEGLVRRQAQAVMSKLGKPAKYIILVGGFGRSSYLYSKLRSAFFESTVLQSRGNKPWSAICRGAVVHGITNHGLSATLGVTVGVRVARNSYGVKFMTEFDPQKHRQSDKYWSEDHQEWYSTNQMKWFLREGDNMLIKKPVRHHYRRLYSQRIGHVSTTIYICSEFPPPSLPDRPWRNYVYHELRYEVEMTCEDGTVDFTLYHEGKRVGAHNVDVQFR</sequence>
<dbReference type="CDD" id="cd10170">
    <property type="entry name" value="ASKHA_NBD_HSP70"/>
    <property type="match status" value="1"/>
</dbReference>
<dbReference type="Proteomes" id="UP000532311">
    <property type="component" value="Unassembled WGS sequence"/>
</dbReference>
<keyword evidence="4" id="KW-1185">Reference proteome</keyword>
<dbReference type="AlphaFoldDB" id="A0A8H6CYT2"/>
<evidence type="ECO:0000313" key="3">
    <source>
        <dbReference type="EMBL" id="KAF5697035.1"/>
    </source>
</evidence>
<proteinExistence type="predicted"/>
<evidence type="ECO:0000313" key="4">
    <source>
        <dbReference type="Proteomes" id="UP000532311"/>
    </source>
</evidence>
<comment type="caution">
    <text evidence="3">The sequence shown here is derived from an EMBL/GenBank/DDBJ whole genome shotgun (WGS) entry which is preliminary data.</text>
</comment>
<keyword evidence="2" id="KW-0067">ATP-binding</keyword>
<dbReference type="Gene3D" id="3.30.420.40">
    <property type="match status" value="1"/>
</dbReference>